<feature type="modified residue" description="N6-(pyridoxal phosphate)lysine" evidence="6">
    <location>
        <position position="117"/>
    </location>
</feature>
<dbReference type="AlphaFoldDB" id="A0A975ADU5"/>
<dbReference type="InterPro" id="IPR036052">
    <property type="entry name" value="TrpB-like_PALP_sf"/>
</dbReference>
<dbReference type="InterPro" id="IPR004450">
    <property type="entry name" value="Thr_synthase-like"/>
</dbReference>
<evidence type="ECO:0000256" key="6">
    <source>
        <dbReference type="PIRSR" id="PIRSR604450-51"/>
    </source>
</evidence>
<evidence type="ECO:0000259" key="7">
    <source>
        <dbReference type="Pfam" id="PF14821"/>
    </source>
</evidence>
<dbReference type="InterPro" id="IPR029144">
    <property type="entry name" value="Thr_synth_N"/>
</dbReference>
<keyword evidence="3 6" id="KW-0663">Pyridoxal phosphate</keyword>
<dbReference type="EC" id="4.2.3.1" evidence="5"/>
<comment type="cofactor">
    <cofactor evidence="1 6">
        <name>pyridoxal 5'-phosphate</name>
        <dbReference type="ChEBI" id="CHEBI:597326"/>
    </cofactor>
</comment>
<dbReference type="Proteomes" id="UP000663347">
    <property type="component" value="Chromosome"/>
</dbReference>
<evidence type="ECO:0000256" key="3">
    <source>
        <dbReference type="ARBA" id="ARBA00022898"/>
    </source>
</evidence>
<dbReference type="PANTHER" id="PTHR42690">
    <property type="entry name" value="THREONINE SYNTHASE FAMILY MEMBER"/>
    <property type="match status" value="1"/>
</dbReference>
<dbReference type="Pfam" id="PF14821">
    <property type="entry name" value="Thr_synth_N"/>
    <property type="match status" value="1"/>
</dbReference>
<dbReference type="PANTHER" id="PTHR42690:SF1">
    <property type="entry name" value="THREONINE SYNTHASE-LIKE 2"/>
    <property type="match status" value="1"/>
</dbReference>
<evidence type="ECO:0000256" key="1">
    <source>
        <dbReference type="ARBA" id="ARBA00001933"/>
    </source>
</evidence>
<keyword evidence="4 8" id="KW-0456">Lyase</keyword>
<evidence type="ECO:0000256" key="5">
    <source>
        <dbReference type="NCBIfam" id="TIGR00260"/>
    </source>
</evidence>
<evidence type="ECO:0000256" key="4">
    <source>
        <dbReference type="ARBA" id="ARBA00023239"/>
    </source>
</evidence>
<dbReference type="SUPFAM" id="SSF53686">
    <property type="entry name" value="Tryptophan synthase beta subunit-like PLP-dependent enzymes"/>
    <property type="match status" value="1"/>
</dbReference>
<dbReference type="InterPro" id="IPR037158">
    <property type="entry name" value="Thr_synth_N_sf"/>
</dbReference>
<dbReference type="InterPro" id="IPR051166">
    <property type="entry name" value="Threonine_Synthase"/>
</dbReference>
<evidence type="ECO:0000313" key="9">
    <source>
        <dbReference type="Proteomes" id="UP000663347"/>
    </source>
</evidence>
<name>A0A975ADU5_9PROT</name>
<proteinExistence type="inferred from homology"/>
<dbReference type="Gene3D" id="3.90.1380.10">
    <property type="entry name" value="Threonine synthase, N-terminal domain"/>
    <property type="match status" value="1"/>
</dbReference>
<evidence type="ECO:0000313" key="8">
    <source>
        <dbReference type="EMBL" id="QSW37925.1"/>
    </source>
</evidence>
<dbReference type="GO" id="GO:0009088">
    <property type="term" value="P:threonine biosynthetic process"/>
    <property type="evidence" value="ECO:0007669"/>
    <property type="project" value="UniProtKB-UniRule"/>
</dbReference>
<dbReference type="EMBL" id="CP071412">
    <property type="protein sequence ID" value="QSW37925.1"/>
    <property type="molecule type" value="Genomic_DNA"/>
</dbReference>
<reference evidence="8" key="2">
    <citation type="submission" date="2021-03" db="EMBL/GenBank/DDBJ databases">
        <title>Alternative transmission patterns in independently acquired nutritional co-symbionts of Dictyopharidae planthoppers.</title>
        <authorList>
            <person name="Michalik A."/>
            <person name="Lukasik P."/>
        </authorList>
    </citation>
    <scope>NUCLEOTIDE SEQUENCE</scope>
    <source>
        <strain evidence="8">RANSCY</strain>
    </source>
</reference>
<organism evidence="8 9">
    <name type="scientific">Candidatus Vidania fulgoroideorum</name>
    <dbReference type="NCBI Taxonomy" id="881286"/>
    <lineage>
        <taxon>Bacteria</taxon>
        <taxon>Pseudomonadati</taxon>
        <taxon>Pseudomonadota</taxon>
        <taxon>Betaproteobacteria</taxon>
        <taxon>Candidatus Vidania</taxon>
    </lineage>
</organism>
<comment type="similarity">
    <text evidence="2">Belongs to the threonine synthase family.</text>
</comment>
<accession>A0A975ADU5</accession>
<feature type="domain" description="Threonine synthase N-terminal" evidence="7">
    <location>
        <begin position="2"/>
        <end position="78"/>
    </location>
</feature>
<dbReference type="NCBIfam" id="TIGR00260">
    <property type="entry name" value="thrC"/>
    <property type="match status" value="1"/>
</dbReference>
<reference evidence="8" key="1">
    <citation type="submission" date="2021-02" db="EMBL/GenBank/DDBJ databases">
        <authorList>
            <person name="Franco D."/>
        </authorList>
    </citation>
    <scope>NUCLEOTIDE SEQUENCE</scope>
    <source>
        <strain evidence="8">RANSCY</strain>
    </source>
</reference>
<dbReference type="GO" id="GO:0004795">
    <property type="term" value="F:threonine synthase activity"/>
    <property type="evidence" value="ECO:0007669"/>
    <property type="project" value="UniProtKB-UniRule"/>
</dbReference>
<sequence length="454" mass="53489">MKYICTRSKKEYSFFDLMIKCISKKRGLFTFKKFPKVNIDKVRKIKKYNKLFNYIFRKFTTKKEFKKLEVEKISKRVYCSKYFYMKGEEIFTLSKVRTKEGQFYLYDVSTGKTFSFKDVSISLLSELMEKLLNIKKKKLNILVSTSGDTGSSCGYHLKGKKNIKTFVFSPLRGVSEFQGKQMFSITNNNIFNITIKGNFDDCQETVKDIISRNKNCSTFNSINLIRIICQSVYYFRCFYLINKLFNCKELVFSIPTGNFGNSYSAYLAYKMGLPIKNIIIVNNENDSCFRLLKHGNIKVKNLKKTNSPSMDILIPSNIERYLFEILSKKEFSKYIRNLERKKEQKLKLKKTIFKSYKCNNNERNKVIYNLKGKYIDTHTASSIIPLSSIDLFKNTIVCIETAKYFKFKDLIRKGSFPNKKIRVIESLKKKRSKTYTFNKKDKTKINNFFKSNSF</sequence>
<dbReference type="Gene3D" id="3.40.50.1100">
    <property type="match status" value="2"/>
</dbReference>
<gene>
    <name evidence="8" type="primary">thrC</name>
    <name evidence="8" type="ORF">JSR06_00485</name>
</gene>
<evidence type="ECO:0000256" key="2">
    <source>
        <dbReference type="ARBA" id="ARBA00005517"/>
    </source>
</evidence>
<protein>
    <recommendedName>
        <fullName evidence="5">Threonine synthase</fullName>
        <ecNumber evidence="5">4.2.3.1</ecNumber>
    </recommendedName>
</protein>